<name>A0A364NEB1_STELY</name>
<dbReference type="GO" id="GO:0043545">
    <property type="term" value="P:molybdopterin cofactor metabolic process"/>
    <property type="evidence" value="ECO:0007669"/>
    <property type="project" value="TreeGrafter"/>
</dbReference>
<gene>
    <name evidence="2" type="ORF">DDE83_001114</name>
</gene>
<evidence type="ECO:0000313" key="3">
    <source>
        <dbReference type="Proteomes" id="UP000249619"/>
    </source>
</evidence>
<dbReference type="AlphaFoldDB" id="A0A364NEB1"/>
<keyword evidence="3" id="KW-1185">Reference proteome</keyword>
<evidence type="ECO:0000313" key="2">
    <source>
        <dbReference type="EMBL" id="RAR15473.1"/>
    </source>
</evidence>
<organism evidence="2 3">
    <name type="scientific">Stemphylium lycopersici</name>
    <name type="common">Tomato gray leaf spot disease fungus</name>
    <name type="synonym">Thyrospora lycopersici</name>
    <dbReference type="NCBI Taxonomy" id="183478"/>
    <lineage>
        <taxon>Eukaryota</taxon>
        <taxon>Fungi</taxon>
        <taxon>Dikarya</taxon>
        <taxon>Ascomycota</taxon>
        <taxon>Pezizomycotina</taxon>
        <taxon>Dothideomycetes</taxon>
        <taxon>Pleosporomycetidae</taxon>
        <taxon>Pleosporales</taxon>
        <taxon>Pleosporineae</taxon>
        <taxon>Pleosporaceae</taxon>
        <taxon>Stemphylium</taxon>
    </lineage>
</organism>
<dbReference type="STRING" id="183478.A0A364NEB1"/>
<dbReference type="InterPro" id="IPR015424">
    <property type="entry name" value="PyrdxlP-dep_Trfase"/>
</dbReference>
<reference evidence="3" key="1">
    <citation type="submission" date="2018-05" db="EMBL/GenBank/DDBJ databases">
        <title>Draft genome sequence of Stemphylium lycopersici strain CIDEFI 213.</title>
        <authorList>
            <person name="Medina R."/>
            <person name="Franco M.E.E."/>
            <person name="Lucentini C.G."/>
            <person name="Saparrat M.C.N."/>
            <person name="Balatti P.A."/>
        </authorList>
    </citation>
    <scope>NUCLEOTIDE SEQUENCE [LARGE SCALE GENOMIC DNA]</scope>
    <source>
        <strain evidence="3">CIDEFI 213</strain>
    </source>
</reference>
<dbReference type="Gene3D" id="3.40.640.10">
    <property type="entry name" value="Type I PLP-dependent aspartate aminotransferase-like (Major domain)"/>
    <property type="match status" value="1"/>
</dbReference>
<evidence type="ECO:0000259" key="1">
    <source>
        <dbReference type="Pfam" id="PF00266"/>
    </source>
</evidence>
<dbReference type="SUPFAM" id="SSF53383">
    <property type="entry name" value="PLP-dependent transferases"/>
    <property type="match status" value="1"/>
</dbReference>
<dbReference type="PANTHER" id="PTHR14237">
    <property type="entry name" value="MOLYBDOPTERIN COFACTOR SULFURASE MOSC"/>
    <property type="match status" value="1"/>
</dbReference>
<dbReference type="InterPro" id="IPR000192">
    <property type="entry name" value="Aminotrans_V_dom"/>
</dbReference>
<accession>A0A364NEB1</accession>
<dbReference type="Proteomes" id="UP000249619">
    <property type="component" value="Unassembled WGS sequence"/>
</dbReference>
<dbReference type="GO" id="GO:0008265">
    <property type="term" value="F:molybdenum cofactor sulfurtransferase activity"/>
    <property type="evidence" value="ECO:0007669"/>
    <property type="project" value="TreeGrafter"/>
</dbReference>
<proteinExistence type="predicted"/>
<protein>
    <submittedName>
        <fullName evidence="2">PLP-dependent transferase</fullName>
    </submittedName>
</protein>
<comment type="caution">
    <text evidence="2">The sequence shown here is derived from an EMBL/GenBank/DDBJ whole genome shotgun (WGS) entry which is preliminary data.</text>
</comment>
<dbReference type="Pfam" id="PF00266">
    <property type="entry name" value="Aminotran_5"/>
    <property type="match status" value="1"/>
</dbReference>
<dbReference type="InterPro" id="IPR015421">
    <property type="entry name" value="PyrdxlP-dep_Trfase_major"/>
</dbReference>
<keyword evidence="2" id="KW-0808">Transferase</keyword>
<dbReference type="EMBL" id="QGDH01000011">
    <property type="protein sequence ID" value="RAR15473.1"/>
    <property type="molecule type" value="Genomic_DNA"/>
</dbReference>
<feature type="domain" description="Aminotransferase class V" evidence="1">
    <location>
        <begin position="48"/>
        <end position="467"/>
    </location>
</feature>
<sequence>MAIQRARICHLEPSKKVLYDEPESERRDYNKRICRLRKSEYPMLKGTVYLDHGGTTVASKSLLRAFAGQMPKILLSNPHSDAGNASWSASTIAKTRRRVLEFFSADPAHFDVVFTANATAAIKLVADAFSGHEAGFNYYFHYKCHTSLLGVEQLAESSLCLDSNEAFASWIQRDNESQRPSLFAYPAQSNMDGERLPTHWPAQIRTSSCHGKRYTLLDVAAFVPTSPLNLANHRDAPDFLVLSFYKIFGFPDLGALIVRKASAHVLKHRRYFGGGTIEMIAFTEKLCVVRKDTSLHERLEDGTAPIRNILALACAMDEHEHLFGGMDQISKHTTWLARTMYKRLEGLRHANGMSICHFYKASSSEYGDPKSQGATLALNFRNDDGTWLGCWHVGQMLRDYGIIVRTGSHCNPAGAAVVLELDPSWLKGEFEQGFRCNTEQDVVKGKAVGMVRITFGAMSTMADVDALVDTIAEKLVDKGKAGWSADRTTTCLGKRIAQCCRGLLAKPL</sequence>
<dbReference type="PANTHER" id="PTHR14237:SF80">
    <property type="entry name" value="MOLYBDENUM COFACTOR SULFURASE"/>
    <property type="match status" value="1"/>
</dbReference>